<accession>A0ABT4Z8J9</accession>
<gene>
    <name evidence="1" type="ORF">PM085_20005</name>
</gene>
<keyword evidence="2" id="KW-1185">Reference proteome</keyword>
<sequence>MNEPTRLSGTLSKTYANRLLTADSPDEIHTILFELERNLSKLGEAHNLKWIPLGQDENNYSDVYTQASSPMAAFSELPLNSEDSLTLRFYEEAVAVGNNPRAPSMKEAAQSDWVDLDAAELEIIADGYAPQEGNLLNLIVRDNGKGKARSEFEDFVGLHAPGLKNRSTTSFRGSTGWGVQL</sequence>
<protein>
    <submittedName>
        <fullName evidence="1">Uncharacterized protein</fullName>
    </submittedName>
</protein>
<reference evidence="1 2" key="1">
    <citation type="submission" date="2023-01" db="EMBL/GenBank/DDBJ databases">
        <title>Halorubrum ezzemoulense from Santa Pola, Spain.</title>
        <authorList>
            <person name="Feng Y."/>
            <person name="Louyakis A.S."/>
            <person name="Gogarten J.P."/>
        </authorList>
    </citation>
    <scope>NUCLEOTIDE SEQUENCE [LARGE SCALE GENOMIC DNA]</scope>
    <source>
        <strain evidence="1 2">AMM015</strain>
    </source>
</reference>
<proteinExistence type="predicted"/>
<dbReference type="Proteomes" id="UP001210528">
    <property type="component" value="Unassembled WGS sequence"/>
</dbReference>
<evidence type="ECO:0000313" key="1">
    <source>
        <dbReference type="EMBL" id="MDB2294493.1"/>
    </source>
</evidence>
<comment type="caution">
    <text evidence="1">The sequence shown here is derived from an EMBL/GenBank/DDBJ whole genome shotgun (WGS) entry which is preliminary data.</text>
</comment>
<dbReference type="RefSeq" id="WP_271970819.1">
    <property type="nucleotide sequence ID" value="NZ_JAQLUK010000143.1"/>
</dbReference>
<organism evidence="1 2">
    <name type="scientific">Halorubrum ezzemoulense</name>
    <name type="common">Halorubrum chaoviator</name>
    <dbReference type="NCBI Taxonomy" id="337243"/>
    <lineage>
        <taxon>Archaea</taxon>
        <taxon>Methanobacteriati</taxon>
        <taxon>Methanobacteriota</taxon>
        <taxon>Stenosarchaea group</taxon>
        <taxon>Halobacteria</taxon>
        <taxon>Halobacteriales</taxon>
        <taxon>Haloferacaceae</taxon>
        <taxon>Halorubrum</taxon>
    </lineage>
</organism>
<evidence type="ECO:0000313" key="2">
    <source>
        <dbReference type="Proteomes" id="UP001210528"/>
    </source>
</evidence>
<dbReference type="EMBL" id="JAQLUK010000143">
    <property type="protein sequence ID" value="MDB2294493.1"/>
    <property type="molecule type" value="Genomic_DNA"/>
</dbReference>
<name>A0ABT4Z8J9_HALEZ</name>